<dbReference type="Pfam" id="PF07963">
    <property type="entry name" value="N_methyl"/>
    <property type="match status" value="1"/>
</dbReference>
<dbReference type="PRINTS" id="PR00813">
    <property type="entry name" value="BCTERIALGSPG"/>
</dbReference>
<dbReference type="PANTHER" id="PTHR30093">
    <property type="entry name" value="GENERAL SECRETION PATHWAY PROTEIN G"/>
    <property type="match status" value="1"/>
</dbReference>
<dbReference type="AlphaFoldDB" id="A0A1W1VZR9"/>
<keyword evidence="4 6" id="KW-1133">Transmembrane helix</keyword>
<proteinExistence type="predicted"/>
<dbReference type="Proteomes" id="UP000192569">
    <property type="component" value="Chromosome I"/>
</dbReference>
<keyword evidence="9" id="KW-1185">Reference proteome</keyword>
<dbReference type="InterPro" id="IPR045584">
    <property type="entry name" value="Pilin-like"/>
</dbReference>
<reference evidence="8 9" key="1">
    <citation type="submission" date="2017-04" db="EMBL/GenBank/DDBJ databases">
        <authorList>
            <person name="Afonso C.L."/>
            <person name="Miller P.J."/>
            <person name="Scott M.A."/>
            <person name="Spackman E."/>
            <person name="Goraichik I."/>
            <person name="Dimitrov K.M."/>
            <person name="Suarez D.L."/>
            <person name="Swayne D.E."/>
        </authorList>
    </citation>
    <scope>NUCLEOTIDE SEQUENCE [LARGE SCALE GENOMIC DNA]</scope>
    <source>
        <strain evidence="8 9">ToBE</strain>
    </source>
</reference>
<dbReference type="STRING" id="698762.SAMN00808754_2446"/>
<dbReference type="GO" id="GO:0015628">
    <property type="term" value="P:protein secretion by the type II secretion system"/>
    <property type="evidence" value="ECO:0007669"/>
    <property type="project" value="InterPro"/>
</dbReference>
<organism evidence="8 9">
    <name type="scientific">Thermanaeromonas toyohensis ToBE</name>
    <dbReference type="NCBI Taxonomy" id="698762"/>
    <lineage>
        <taxon>Bacteria</taxon>
        <taxon>Bacillati</taxon>
        <taxon>Bacillota</taxon>
        <taxon>Clostridia</taxon>
        <taxon>Neomoorellales</taxon>
        <taxon>Neomoorellaceae</taxon>
        <taxon>Thermanaeromonas</taxon>
    </lineage>
</organism>
<evidence type="ECO:0000256" key="2">
    <source>
        <dbReference type="ARBA" id="ARBA00022481"/>
    </source>
</evidence>
<feature type="domain" description="Type II secretion system protein GspG C-terminal" evidence="7">
    <location>
        <begin position="38"/>
        <end position="131"/>
    </location>
</feature>
<dbReference type="NCBIfam" id="TIGR02532">
    <property type="entry name" value="IV_pilin_GFxxxE"/>
    <property type="match status" value="1"/>
</dbReference>
<dbReference type="EMBL" id="LT838272">
    <property type="protein sequence ID" value="SMB98621.1"/>
    <property type="molecule type" value="Genomic_DNA"/>
</dbReference>
<dbReference type="GO" id="GO:0015627">
    <property type="term" value="C:type II protein secretion system complex"/>
    <property type="evidence" value="ECO:0007669"/>
    <property type="project" value="InterPro"/>
</dbReference>
<keyword evidence="5 6" id="KW-0472">Membrane</keyword>
<dbReference type="PANTHER" id="PTHR30093:SF44">
    <property type="entry name" value="TYPE II SECRETION SYSTEM CORE PROTEIN G"/>
    <property type="match status" value="1"/>
</dbReference>
<dbReference type="OrthoDB" id="1787073at2"/>
<evidence type="ECO:0000313" key="9">
    <source>
        <dbReference type="Proteomes" id="UP000192569"/>
    </source>
</evidence>
<dbReference type="InterPro" id="IPR012902">
    <property type="entry name" value="N_methyl_site"/>
</dbReference>
<gene>
    <name evidence="8" type="ORF">SAMN00808754_2446</name>
</gene>
<dbReference type="Gene3D" id="3.30.700.10">
    <property type="entry name" value="Glycoprotein, Type 4 Pilin"/>
    <property type="match status" value="1"/>
</dbReference>
<feature type="transmembrane region" description="Helical" evidence="6">
    <location>
        <begin position="20"/>
        <end position="39"/>
    </location>
</feature>
<accession>A0A1W1VZR9</accession>
<name>A0A1W1VZR9_9FIRM</name>
<comment type="subcellular location">
    <subcellularLocation>
        <location evidence="1">Membrane</location>
        <topology evidence="1">Single-pass membrane protein</topology>
    </subcellularLocation>
</comment>
<dbReference type="SUPFAM" id="SSF54523">
    <property type="entry name" value="Pili subunits"/>
    <property type="match status" value="1"/>
</dbReference>
<protein>
    <submittedName>
        <fullName evidence="8">Type II secretion system protein G (GspG)</fullName>
    </submittedName>
</protein>
<sequence>MLSRLRKSLKSEKGFTLVELMVVVVIIGILVAIVLPQFMKQTDRARTSRAQAELQAMKTLIETWAMDDKNGKAKYPYTQAQLQAALNAGGIQWTNLSDPWGNAYSYYVDTSGKKKFILASNGPDGNAGTNDDIFVTESSAPSVGTYVTTGYTSYDSLPPQ</sequence>
<dbReference type="InterPro" id="IPR013545">
    <property type="entry name" value="T2SS_protein-GspG_C"/>
</dbReference>
<evidence type="ECO:0000256" key="6">
    <source>
        <dbReference type="SAM" id="Phobius"/>
    </source>
</evidence>
<evidence type="ECO:0000256" key="5">
    <source>
        <dbReference type="ARBA" id="ARBA00023136"/>
    </source>
</evidence>
<evidence type="ECO:0000256" key="4">
    <source>
        <dbReference type="ARBA" id="ARBA00022989"/>
    </source>
</evidence>
<dbReference type="PROSITE" id="PS00409">
    <property type="entry name" value="PROKAR_NTER_METHYL"/>
    <property type="match status" value="1"/>
</dbReference>
<evidence type="ECO:0000259" key="7">
    <source>
        <dbReference type="Pfam" id="PF08334"/>
    </source>
</evidence>
<dbReference type="InterPro" id="IPR000983">
    <property type="entry name" value="Bac_GSPG_pilin"/>
</dbReference>
<evidence type="ECO:0000256" key="3">
    <source>
        <dbReference type="ARBA" id="ARBA00022692"/>
    </source>
</evidence>
<dbReference type="Pfam" id="PF08334">
    <property type="entry name" value="T2SSG"/>
    <property type="match status" value="1"/>
</dbReference>
<evidence type="ECO:0000256" key="1">
    <source>
        <dbReference type="ARBA" id="ARBA00004167"/>
    </source>
</evidence>
<dbReference type="RefSeq" id="WP_084665998.1">
    <property type="nucleotide sequence ID" value="NZ_LT838272.1"/>
</dbReference>
<keyword evidence="3 6" id="KW-0812">Transmembrane</keyword>
<dbReference type="GO" id="GO:0016020">
    <property type="term" value="C:membrane"/>
    <property type="evidence" value="ECO:0007669"/>
    <property type="project" value="UniProtKB-SubCell"/>
</dbReference>
<evidence type="ECO:0000313" key="8">
    <source>
        <dbReference type="EMBL" id="SMB98621.1"/>
    </source>
</evidence>
<keyword evidence="2" id="KW-0488">Methylation</keyword>